<dbReference type="Pfam" id="PF00850">
    <property type="entry name" value="Hist_deacetyl"/>
    <property type="match status" value="1"/>
</dbReference>
<dbReference type="PRINTS" id="PR01270">
    <property type="entry name" value="HDASUPER"/>
</dbReference>
<dbReference type="EMBL" id="ACWF01000166">
    <property type="protein sequence ID" value="EHL72784.1"/>
    <property type="molecule type" value="Genomic_DNA"/>
</dbReference>
<proteinExistence type="inferred from homology"/>
<dbReference type="CDD" id="cd09994">
    <property type="entry name" value="HDAC_AcuC_like"/>
    <property type="match status" value="1"/>
</dbReference>
<feature type="domain" description="Histone deacetylase" evidence="5">
    <location>
        <begin position="31"/>
        <end position="327"/>
    </location>
</feature>
<dbReference type="GO" id="GO:0040029">
    <property type="term" value="P:epigenetic regulation of gene expression"/>
    <property type="evidence" value="ECO:0007669"/>
    <property type="project" value="TreeGrafter"/>
</dbReference>
<evidence type="ECO:0000313" key="7">
    <source>
        <dbReference type="Proteomes" id="UP000011747"/>
    </source>
</evidence>
<dbReference type="Gene3D" id="3.40.800.20">
    <property type="entry name" value="Histone deacetylase domain"/>
    <property type="match status" value="1"/>
</dbReference>
<comment type="pathway">
    <text evidence="1">Ketone degradation; acetoin degradation.</text>
</comment>
<evidence type="ECO:0000256" key="2">
    <source>
        <dbReference type="ARBA" id="ARBA00005947"/>
    </source>
</evidence>
<accession>G9QQK3</accession>
<evidence type="ECO:0000259" key="5">
    <source>
        <dbReference type="Pfam" id="PF00850"/>
    </source>
</evidence>
<dbReference type="PANTHER" id="PTHR10625:SF10">
    <property type="entry name" value="HISTONE DEACETYLASE HDAC1"/>
    <property type="match status" value="1"/>
</dbReference>
<reference evidence="6 7" key="1">
    <citation type="submission" date="2011-09" db="EMBL/GenBank/DDBJ databases">
        <title>The Genome Sequence of Bacillus smithii 7_3_47FAA.</title>
        <authorList>
            <consortium name="The Broad Institute Genome Sequencing Platform"/>
            <person name="Earl A."/>
            <person name="Ward D."/>
            <person name="Feldgarden M."/>
            <person name="Gevers D."/>
            <person name="Daigneault M."/>
            <person name="Strauss J."/>
            <person name="Allen-Vercoe E."/>
            <person name="Young S.K."/>
            <person name="Zeng Q."/>
            <person name="Gargeya S."/>
            <person name="Fitzgerald M."/>
            <person name="Haas B."/>
            <person name="Abouelleil A."/>
            <person name="Alvarado L."/>
            <person name="Arachchi H.M."/>
            <person name="Berlin A."/>
            <person name="Brown A."/>
            <person name="Chapman S.B."/>
            <person name="Chen Z."/>
            <person name="Dunbar C."/>
            <person name="Freedman E."/>
            <person name="Gearin G."/>
            <person name="Goldberg J."/>
            <person name="Griggs A."/>
            <person name="Gujja S."/>
            <person name="Heiman D."/>
            <person name="Howarth C."/>
            <person name="Larson L."/>
            <person name="Lui A."/>
            <person name="MacDonald P.J.P."/>
            <person name="Montmayeur A."/>
            <person name="Murphy C."/>
            <person name="Neiman D."/>
            <person name="Pearson M."/>
            <person name="Priest M."/>
            <person name="Roberts A."/>
            <person name="Saif S."/>
            <person name="Shea T."/>
            <person name="Shenoy N."/>
            <person name="Sisk P."/>
            <person name="Stolte C."/>
            <person name="Sykes S."/>
            <person name="Wortman J."/>
            <person name="Nusbaum C."/>
            <person name="Birren B."/>
        </authorList>
    </citation>
    <scope>NUCLEOTIDE SEQUENCE [LARGE SCALE GENOMIC DNA]</scope>
    <source>
        <strain evidence="6 7">7_3_47FAA</strain>
    </source>
</reference>
<dbReference type="InterPro" id="IPR037138">
    <property type="entry name" value="His_deacetylse_dom_sf"/>
</dbReference>
<dbReference type="InterPro" id="IPR023696">
    <property type="entry name" value="Ureohydrolase_dom_sf"/>
</dbReference>
<keyword evidence="7" id="KW-1185">Reference proteome</keyword>
<dbReference type="PRINTS" id="PR01272">
    <property type="entry name" value="ACUCPROTEIN"/>
</dbReference>
<dbReference type="PANTHER" id="PTHR10625">
    <property type="entry name" value="HISTONE DEACETYLASE HDAC1-RELATED"/>
    <property type="match status" value="1"/>
</dbReference>
<dbReference type="SUPFAM" id="SSF52768">
    <property type="entry name" value="Arginase/deacetylase"/>
    <property type="match status" value="1"/>
</dbReference>
<comment type="similarity">
    <text evidence="2">Belongs to the histone deacetylase family.</text>
</comment>
<keyword evidence="4" id="KW-0006">Acetoin catabolism</keyword>
<dbReference type="InterPro" id="IPR000286">
    <property type="entry name" value="HDACs"/>
</dbReference>
<evidence type="ECO:0000313" key="6">
    <source>
        <dbReference type="EMBL" id="EHL72784.1"/>
    </source>
</evidence>
<evidence type="ECO:0000256" key="1">
    <source>
        <dbReference type="ARBA" id="ARBA00005101"/>
    </source>
</evidence>
<organism evidence="6 7">
    <name type="scientific">Bacillus smithii 7_3_47FAA</name>
    <dbReference type="NCBI Taxonomy" id="665952"/>
    <lineage>
        <taxon>Bacteria</taxon>
        <taxon>Bacillati</taxon>
        <taxon>Bacillota</taxon>
        <taxon>Bacilli</taxon>
        <taxon>Bacillales</taxon>
        <taxon>Bacillaceae</taxon>
        <taxon>Bacillus</taxon>
    </lineage>
</organism>
<dbReference type="HOGENOM" id="CLU_007727_8_0_9"/>
<name>G9QQK3_9BACI</name>
<protein>
    <recommendedName>
        <fullName evidence="3">Acetoin utilization protein AcuC</fullName>
    </recommendedName>
</protein>
<evidence type="ECO:0000256" key="4">
    <source>
        <dbReference type="ARBA" id="ARBA00022627"/>
    </source>
</evidence>
<dbReference type="AlphaFoldDB" id="G9QQK3"/>
<dbReference type="InterPro" id="IPR003085">
    <property type="entry name" value="AcuC"/>
</dbReference>
<dbReference type="GO" id="GO:0004407">
    <property type="term" value="F:histone deacetylase activity"/>
    <property type="evidence" value="ECO:0007669"/>
    <property type="project" value="TreeGrafter"/>
</dbReference>
<dbReference type="PATRIC" id="fig|665952.3.peg.3508"/>
<dbReference type="Proteomes" id="UP000011747">
    <property type="component" value="Unassembled WGS sequence"/>
</dbReference>
<sequence length="394" mass="44825">MAKYARDFHMKKKAVFIYSDDLLTYKFHNQHPFNQFRITLTIDLLQSIDALKEEHIIPPRIATEKELTLIHDPSYIQAVKKAGEGQLSPDIAEGYGLGTEDTPIFKGMHEASALLVGGTLTAVDWVMTDKAEHAVHLGGGLHHGFRGKASGFCIYNDSSVAIQYLLEKYHARVLYVDTDAHHGDGVQWSFYDDPNVCTLSIHETGRYLFPGTGNINERGNGKGYGYSFNIPLDAFTEDESWLHAYETAIWEVAAYFKPDVILTQNGADAHYYDPLTHLSTTMKIYERIPKMAHAIAHQYCDGRWIAVGGGGYDIWRVVPRAWSRIWLEMTDNNHFNGPLPEKWISKWSKKSPVPLPAAWEDPEGIYKPIPRKQEITEKNRLTVEKALYPLRHEH</sequence>
<evidence type="ECO:0000256" key="3">
    <source>
        <dbReference type="ARBA" id="ARBA00020218"/>
    </source>
</evidence>
<dbReference type="InterPro" id="IPR023801">
    <property type="entry name" value="His_deacetylse_dom"/>
</dbReference>
<dbReference type="UniPathway" id="UPA00040"/>
<dbReference type="GO" id="GO:0045150">
    <property type="term" value="P:acetoin catabolic process"/>
    <property type="evidence" value="ECO:0007669"/>
    <property type="project" value="UniProtKB-UniPathway"/>
</dbReference>
<comment type="caution">
    <text evidence="6">The sequence shown here is derived from an EMBL/GenBank/DDBJ whole genome shotgun (WGS) entry which is preliminary data.</text>
</comment>
<gene>
    <name evidence="6" type="ORF">HMPREF1015_00569</name>
</gene>